<dbReference type="InterPro" id="IPR036457">
    <property type="entry name" value="PPM-type-like_dom_sf"/>
</dbReference>
<name>A0A545STJ2_9GAMM</name>
<feature type="domain" description="PPM-type phosphatase" evidence="1">
    <location>
        <begin position="7"/>
        <end position="252"/>
    </location>
</feature>
<dbReference type="SUPFAM" id="SSF81606">
    <property type="entry name" value="PP2C-like"/>
    <property type="match status" value="1"/>
</dbReference>
<dbReference type="EMBL" id="VHSG01000028">
    <property type="protein sequence ID" value="TQV68272.1"/>
    <property type="molecule type" value="Genomic_DNA"/>
</dbReference>
<dbReference type="CDD" id="cd00143">
    <property type="entry name" value="PP2Cc"/>
    <property type="match status" value="1"/>
</dbReference>
<gene>
    <name evidence="2" type="ORF">FKG94_23555</name>
</gene>
<dbReference type="OrthoDB" id="9801841at2"/>
<sequence>MRRLRLRYQLAGSTHRGAVRDHNEDAIDWVAAEQWALAVVADGIGGYNGGALASSLCVERFVADIEQRLSGVDVATWTPAQMQTSLRAAGQGVNRQLKREQRRQVQFGRMGTTLVAGLAWGDYLCVIHAGDSRCYRLRRRQLAMLTRDHTYVAELAARGELDDQALRAHPLRHVLTRSLGRREPFEFAVSTRRVEAGDIYLFCSDGLSNCLAPAVLKRLLGGVDRPAAIAAGLIDAAQSRARDNISAVVMAF</sequence>
<comment type="caution">
    <text evidence="2">The sequence shown here is derived from an EMBL/GenBank/DDBJ whole genome shotgun (WGS) entry which is preliminary data.</text>
</comment>
<dbReference type="SMART" id="SM00331">
    <property type="entry name" value="PP2C_SIG"/>
    <property type="match status" value="1"/>
</dbReference>
<keyword evidence="3" id="KW-1185">Reference proteome</keyword>
<reference evidence="2 3" key="1">
    <citation type="submission" date="2019-06" db="EMBL/GenBank/DDBJ databases">
        <title>Whole genome sequence for Cellvibrionaceae sp. R142.</title>
        <authorList>
            <person name="Wang G."/>
        </authorList>
    </citation>
    <scope>NUCLEOTIDE SEQUENCE [LARGE SCALE GENOMIC DNA]</scope>
    <source>
        <strain evidence="2 3">R142</strain>
    </source>
</reference>
<dbReference type="SMART" id="SM00332">
    <property type="entry name" value="PP2Cc"/>
    <property type="match status" value="1"/>
</dbReference>
<dbReference type="AlphaFoldDB" id="A0A545STJ2"/>
<evidence type="ECO:0000313" key="2">
    <source>
        <dbReference type="EMBL" id="TQV68272.1"/>
    </source>
</evidence>
<protein>
    <submittedName>
        <fullName evidence="2">Serine/threonine-protein phosphatase</fullName>
    </submittedName>
</protein>
<dbReference type="Pfam" id="PF13672">
    <property type="entry name" value="PP2C_2"/>
    <property type="match status" value="1"/>
</dbReference>
<dbReference type="Gene3D" id="3.60.40.10">
    <property type="entry name" value="PPM-type phosphatase domain"/>
    <property type="match status" value="1"/>
</dbReference>
<evidence type="ECO:0000313" key="3">
    <source>
        <dbReference type="Proteomes" id="UP000319732"/>
    </source>
</evidence>
<dbReference type="Proteomes" id="UP000319732">
    <property type="component" value="Unassembled WGS sequence"/>
</dbReference>
<dbReference type="PROSITE" id="PS51746">
    <property type="entry name" value="PPM_2"/>
    <property type="match status" value="1"/>
</dbReference>
<accession>A0A545STJ2</accession>
<proteinExistence type="predicted"/>
<evidence type="ECO:0000259" key="1">
    <source>
        <dbReference type="PROSITE" id="PS51746"/>
    </source>
</evidence>
<dbReference type="InterPro" id="IPR001932">
    <property type="entry name" value="PPM-type_phosphatase-like_dom"/>
</dbReference>
<organism evidence="2 3">
    <name type="scientific">Exilibacterium tricleocarpae</name>
    <dbReference type="NCBI Taxonomy" id="2591008"/>
    <lineage>
        <taxon>Bacteria</taxon>
        <taxon>Pseudomonadati</taxon>
        <taxon>Pseudomonadota</taxon>
        <taxon>Gammaproteobacteria</taxon>
        <taxon>Cellvibrionales</taxon>
        <taxon>Cellvibrionaceae</taxon>
        <taxon>Exilibacterium</taxon>
    </lineage>
</organism>